<dbReference type="Pfam" id="PF16573">
    <property type="entry name" value="CLP1_N"/>
    <property type="match status" value="2"/>
</dbReference>
<dbReference type="Gene3D" id="3.40.50.300">
    <property type="entry name" value="P-loop containing nucleotide triphosphate hydrolases"/>
    <property type="match status" value="1"/>
</dbReference>
<dbReference type="AlphaFoldDB" id="A0A177WCM5"/>
<keyword evidence="7 8" id="KW-0539">Nucleus</keyword>
<evidence type="ECO:0000256" key="1">
    <source>
        <dbReference type="ARBA" id="ARBA00004123"/>
    </source>
</evidence>
<dbReference type="Proteomes" id="UP000077115">
    <property type="component" value="Unassembled WGS sequence"/>
</dbReference>
<comment type="similarity">
    <text evidence="8">Belongs to the Clp1 family. Clp1 subfamily.</text>
</comment>
<dbReference type="PANTHER" id="PTHR12755">
    <property type="entry name" value="CLEAVAGE/POLYADENYLATION FACTOR IA SUBUNIT CLP1P"/>
    <property type="match status" value="1"/>
</dbReference>
<comment type="subunit">
    <text evidence="8">Component of a pre-mRNA cleavage factor complex. Interacts directly with PCF11.</text>
</comment>
<keyword evidence="6 8" id="KW-0067">ATP-binding</keyword>
<evidence type="ECO:0000256" key="2">
    <source>
        <dbReference type="ARBA" id="ARBA00018706"/>
    </source>
</evidence>
<feature type="domain" description="Clp1 C-terminal" evidence="9">
    <location>
        <begin position="299"/>
        <end position="428"/>
    </location>
</feature>
<evidence type="ECO:0000256" key="8">
    <source>
        <dbReference type="HAMAP-Rule" id="MF_03035"/>
    </source>
</evidence>
<keyword evidence="5 8" id="KW-0547">Nucleotide-binding</keyword>
<feature type="domain" description="Clp1 N-terminal" evidence="10">
    <location>
        <begin position="16"/>
        <end position="53"/>
    </location>
</feature>
<evidence type="ECO:0000259" key="11">
    <source>
        <dbReference type="Pfam" id="PF16575"/>
    </source>
</evidence>
<dbReference type="Pfam" id="PF06807">
    <property type="entry name" value="Clp1"/>
    <property type="match status" value="1"/>
</dbReference>
<dbReference type="InterPro" id="IPR032324">
    <property type="entry name" value="Clp1_N"/>
</dbReference>
<dbReference type="Pfam" id="PF16575">
    <property type="entry name" value="CLP1_P"/>
    <property type="match status" value="1"/>
</dbReference>
<evidence type="ECO:0000313" key="13">
    <source>
        <dbReference type="Proteomes" id="UP000077115"/>
    </source>
</evidence>
<dbReference type="OrthoDB" id="258143at2759"/>
<dbReference type="GO" id="GO:0051731">
    <property type="term" value="F:polynucleotide 5'-hydroxyl-kinase activity"/>
    <property type="evidence" value="ECO:0007669"/>
    <property type="project" value="InterPro"/>
</dbReference>
<evidence type="ECO:0000259" key="10">
    <source>
        <dbReference type="Pfam" id="PF16573"/>
    </source>
</evidence>
<evidence type="ECO:0000256" key="7">
    <source>
        <dbReference type="ARBA" id="ARBA00023242"/>
    </source>
</evidence>
<dbReference type="InterPro" id="IPR045116">
    <property type="entry name" value="Clp1/Grc3"/>
</dbReference>
<dbReference type="InterPro" id="IPR010655">
    <property type="entry name" value="Clp1_C"/>
</dbReference>
<evidence type="ECO:0000256" key="4">
    <source>
        <dbReference type="ARBA" id="ARBA00022664"/>
    </source>
</evidence>
<comment type="subcellular location">
    <subcellularLocation>
        <location evidence="1 8">Nucleus</location>
    </subcellularLocation>
</comment>
<dbReference type="GO" id="GO:0005524">
    <property type="term" value="F:ATP binding"/>
    <property type="evidence" value="ECO:0007669"/>
    <property type="project" value="UniProtKB-UniRule"/>
</dbReference>
<dbReference type="STRING" id="403673.A0A177WCM5"/>
<reference evidence="12 13" key="2">
    <citation type="submission" date="2016-05" db="EMBL/GenBank/DDBJ databases">
        <title>Lineage-specific infection strategies underlie the spectrum of fungal disease in amphibians.</title>
        <authorList>
            <person name="Cuomo C.A."/>
            <person name="Farrer R.A."/>
            <person name="James T."/>
            <person name="Longcore J."/>
            <person name="Birren B."/>
        </authorList>
    </citation>
    <scope>NUCLEOTIDE SEQUENCE [LARGE SCALE GENOMIC DNA]</scope>
    <source>
        <strain evidence="12 13">JEL423</strain>
    </source>
</reference>
<dbReference type="InterPro" id="IPR028606">
    <property type="entry name" value="Clp1"/>
</dbReference>
<feature type="binding site" evidence="8">
    <location>
        <position position="22"/>
    </location>
    <ligand>
        <name>ATP</name>
        <dbReference type="ChEBI" id="CHEBI:30616"/>
    </ligand>
</feature>
<dbReference type="eggNOG" id="KOG2749">
    <property type="taxonomic scope" value="Eukaryota"/>
</dbReference>
<comment type="caution">
    <text evidence="8">Lacks conserved residue(s) required for the propagation of feature annotation.</text>
</comment>
<dbReference type="GO" id="GO:0005849">
    <property type="term" value="C:mRNA cleavage factor complex"/>
    <property type="evidence" value="ECO:0007669"/>
    <property type="project" value="UniProtKB-UniRule"/>
</dbReference>
<dbReference type="EMBL" id="DS022300">
    <property type="protein sequence ID" value="OAJ37350.1"/>
    <property type="molecule type" value="Genomic_DNA"/>
</dbReference>
<feature type="domain" description="Clp1 P-loop" evidence="11">
    <location>
        <begin position="98"/>
        <end position="292"/>
    </location>
</feature>
<dbReference type="SUPFAM" id="SSF52540">
    <property type="entry name" value="P-loop containing nucleoside triphosphate hydrolases"/>
    <property type="match status" value="1"/>
</dbReference>
<dbReference type="VEuPathDB" id="FungiDB:BDEG_21382"/>
<dbReference type="GO" id="GO:0006388">
    <property type="term" value="P:tRNA splicing, via endonucleolytic cleavage and ligation"/>
    <property type="evidence" value="ECO:0007669"/>
    <property type="project" value="TreeGrafter"/>
</dbReference>
<evidence type="ECO:0000313" key="12">
    <source>
        <dbReference type="EMBL" id="OAJ37350.1"/>
    </source>
</evidence>
<dbReference type="Gene3D" id="2.40.30.330">
    <property type="entry name" value="Pre-mRNA cleavage complex subunit Clp1, C-terminal domain"/>
    <property type="match status" value="1"/>
</dbReference>
<feature type="binding site" evidence="8">
    <location>
        <begin position="101"/>
        <end position="106"/>
    </location>
    <ligand>
        <name>ATP</name>
        <dbReference type="ChEBI" id="CHEBI:30616"/>
    </ligand>
</feature>
<dbReference type="InterPro" id="IPR032319">
    <property type="entry name" value="CLP1_P"/>
</dbReference>
<proteinExistence type="inferred from homology"/>
<protein>
    <recommendedName>
        <fullName evidence="3">Polynucleotide 5'-hydroxyl-kinase GRC3</fullName>
    </recommendedName>
    <alternativeName>
        <fullName evidence="2">Polynucleotide 5'-hydroxyl-kinase grc3</fullName>
    </alternativeName>
</protein>
<organism evidence="12 13">
    <name type="scientific">Batrachochytrium dendrobatidis (strain JEL423)</name>
    <dbReference type="NCBI Taxonomy" id="403673"/>
    <lineage>
        <taxon>Eukaryota</taxon>
        <taxon>Fungi</taxon>
        <taxon>Fungi incertae sedis</taxon>
        <taxon>Chytridiomycota</taxon>
        <taxon>Chytridiomycota incertae sedis</taxon>
        <taxon>Chytridiomycetes</taxon>
        <taxon>Rhizophydiales</taxon>
        <taxon>Rhizophydiales incertae sedis</taxon>
        <taxon>Batrachochytrium</taxon>
    </lineage>
</organism>
<reference evidence="12 13" key="1">
    <citation type="submission" date="2006-10" db="EMBL/GenBank/DDBJ databases">
        <title>The Genome Sequence of Batrachochytrium dendrobatidis JEL423.</title>
        <authorList>
            <consortium name="The Broad Institute Genome Sequencing Platform"/>
            <person name="Birren B."/>
            <person name="Lander E."/>
            <person name="Galagan J."/>
            <person name="Cuomo C."/>
            <person name="Devon K."/>
            <person name="Jaffe D."/>
            <person name="Butler J."/>
            <person name="Alvarez P."/>
            <person name="Gnerre S."/>
            <person name="Grabherr M."/>
            <person name="Kleber M."/>
            <person name="Mauceli E."/>
            <person name="Brockman W."/>
            <person name="Young S."/>
            <person name="LaButti K."/>
            <person name="Sykes S."/>
            <person name="DeCaprio D."/>
            <person name="Crawford M."/>
            <person name="Koehrsen M."/>
            <person name="Engels R."/>
            <person name="Montgomery P."/>
            <person name="Pearson M."/>
            <person name="Howarth C."/>
            <person name="Larson L."/>
            <person name="White J."/>
            <person name="O'Leary S."/>
            <person name="Kodira C."/>
            <person name="Zeng Q."/>
            <person name="Yandava C."/>
            <person name="Alvarado L."/>
            <person name="Longcore J."/>
            <person name="James T."/>
        </authorList>
    </citation>
    <scope>NUCLEOTIDE SEQUENCE [LARGE SCALE GENOMIC DNA]</scope>
    <source>
        <strain evidence="12 13">JEL423</strain>
    </source>
</reference>
<evidence type="ECO:0000256" key="6">
    <source>
        <dbReference type="ARBA" id="ARBA00022840"/>
    </source>
</evidence>
<sequence>MPDPEQDLVSLPRKWQLEPEQEFRFEVAPGSKFKGTVKLVSGRAEIFGSELAVGLFTVEYIGYETPMQSYLNVHLALEGMRDAAQLKNESGPRVIIVGQADSGKTALAKLLINFAAKQSRAPVFVDLDPSQGTVSLPGTLSAMVVGRPLDCEEEFGAPLTVAGTTPLVYYHGQATPLEKISLYNSIVKKLSLVVDKKLESSENKASGLIADTPSQFADPNGFEHLNHTIEALKANVILVIGHERLYSDLFRKYSDKPGMNVVKLNKSGGVVTRDKEIRRKMQMQRVKEYFYGTHKTEMMPFSQTVPFSEVVVRRVGEGILAPSSALPLGTERKQQDTKYVKVEPGDILLHSILALSQAPLPGVVGPSGLPTKIYTPEEESQTLLESNVAGFIYISEVEDERRKMTVLAPSPGKIPKQFLIMGTLKWMDI</sequence>
<dbReference type="HAMAP" id="MF_03035">
    <property type="entry name" value="Clp1"/>
    <property type="match status" value="1"/>
</dbReference>
<gene>
    <name evidence="8" type="primary">CLP1</name>
    <name evidence="12" type="ORF">BDEG_21382</name>
</gene>
<evidence type="ECO:0000256" key="3">
    <source>
        <dbReference type="ARBA" id="ARBA00019824"/>
    </source>
</evidence>
<evidence type="ECO:0000256" key="5">
    <source>
        <dbReference type="ARBA" id="ARBA00022741"/>
    </source>
</evidence>
<dbReference type="InterPro" id="IPR027417">
    <property type="entry name" value="P-loop_NTPase"/>
</dbReference>
<keyword evidence="4 8" id="KW-0507">mRNA processing</keyword>
<dbReference type="PANTHER" id="PTHR12755:SF6">
    <property type="entry name" value="POLYRIBONUCLEOTIDE 5'-HYDROXYL-KINASE CLP1"/>
    <property type="match status" value="1"/>
</dbReference>
<name>A0A177WCM5_BATDL</name>
<comment type="function">
    <text evidence="8">Required for endonucleolytic cleavage during polyadenylation-dependent pre-mRNA 3'-end formation.</text>
</comment>
<dbReference type="Gene3D" id="2.60.120.1030">
    <property type="entry name" value="Clp1, DNA binding domain"/>
    <property type="match status" value="1"/>
</dbReference>
<feature type="domain" description="Clp1 N-terminal" evidence="10">
    <location>
        <begin position="57"/>
        <end position="84"/>
    </location>
</feature>
<dbReference type="InterPro" id="IPR038238">
    <property type="entry name" value="Clp1_C_sf"/>
</dbReference>
<dbReference type="InterPro" id="IPR038239">
    <property type="entry name" value="Clp1_N_sf"/>
</dbReference>
<dbReference type="GO" id="GO:0031124">
    <property type="term" value="P:mRNA 3'-end processing"/>
    <property type="evidence" value="ECO:0007669"/>
    <property type="project" value="UniProtKB-UniRule"/>
</dbReference>
<accession>A0A177WCM5</accession>
<evidence type="ECO:0000259" key="9">
    <source>
        <dbReference type="Pfam" id="PF06807"/>
    </source>
</evidence>